<evidence type="ECO:0000256" key="1">
    <source>
        <dbReference type="SAM" id="MobiDB-lite"/>
    </source>
</evidence>
<dbReference type="EMBL" id="JARJCM010000173">
    <property type="protein sequence ID" value="KAJ7024210.1"/>
    <property type="molecule type" value="Genomic_DNA"/>
</dbReference>
<organism evidence="2 3">
    <name type="scientific">Mycena alexandri</name>
    <dbReference type="NCBI Taxonomy" id="1745969"/>
    <lineage>
        <taxon>Eukaryota</taxon>
        <taxon>Fungi</taxon>
        <taxon>Dikarya</taxon>
        <taxon>Basidiomycota</taxon>
        <taxon>Agaricomycotina</taxon>
        <taxon>Agaricomycetes</taxon>
        <taxon>Agaricomycetidae</taxon>
        <taxon>Agaricales</taxon>
        <taxon>Marasmiineae</taxon>
        <taxon>Mycenaceae</taxon>
        <taxon>Mycena</taxon>
    </lineage>
</organism>
<reference evidence="2" key="1">
    <citation type="submission" date="2023-03" db="EMBL/GenBank/DDBJ databases">
        <title>Massive genome expansion in bonnet fungi (Mycena s.s.) driven by repeated elements and novel gene families across ecological guilds.</title>
        <authorList>
            <consortium name="Lawrence Berkeley National Laboratory"/>
            <person name="Harder C.B."/>
            <person name="Miyauchi S."/>
            <person name="Viragh M."/>
            <person name="Kuo A."/>
            <person name="Thoen E."/>
            <person name="Andreopoulos B."/>
            <person name="Lu D."/>
            <person name="Skrede I."/>
            <person name="Drula E."/>
            <person name="Henrissat B."/>
            <person name="Morin E."/>
            <person name="Kohler A."/>
            <person name="Barry K."/>
            <person name="LaButti K."/>
            <person name="Morin E."/>
            <person name="Salamov A."/>
            <person name="Lipzen A."/>
            <person name="Mereny Z."/>
            <person name="Hegedus B."/>
            <person name="Baldrian P."/>
            <person name="Stursova M."/>
            <person name="Weitz H."/>
            <person name="Taylor A."/>
            <person name="Grigoriev I.V."/>
            <person name="Nagy L.G."/>
            <person name="Martin F."/>
            <person name="Kauserud H."/>
        </authorList>
    </citation>
    <scope>NUCLEOTIDE SEQUENCE</scope>
    <source>
        <strain evidence="2">CBHHK200</strain>
    </source>
</reference>
<feature type="region of interest" description="Disordered" evidence="1">
    <location>
        <begin position="201"/>
        <end position="228"/>
    </location>
</feature>
<protein>
    <submittedName>
        <fullName evidence="2">Uncharacterized protein</fullName>
    </submittedName>
</protein>
<name>A0AAD6SB12_9AGAR</name>
<evidence type="ECO:0000313" key="3">
    <source>
        <dbReference type="Proteomes" id="UP001218188"/>
    </source>
</evidence>
<keyword evidence="3" id="KW-1185">Reference proteome</keyword>
<dbReference type="AlphaFoldDB" id="A0AAD6SB12"/>
<feature type="region of interest" description="Disordered" evidence="1">
    <location>
        <begin position="165"/>
        <end position="188"/>
    </location>
</feature>
<feature type="region of interest" description="Disordered" evidence="1">
    <location>
        <begin position="1"/>
        <end position="20"/>
    </location>
</feature>
<proteinExistence type="predicted"/>
<evidence type="ECO:0000313" key="2">
    <source>
        <dbReference type="EMBL" id="KAJ7024210.1"/>
    </source>
</evidence>
<sequence>MRDTMREFSPPPLTTSTDHRMLDKPVRDGYVFTWCSPHAIQTGCAPLAIPFHPSSNFVDASTHNKHNSRKWHWTEYNGSPAVFTKTSGPRSFYGSLLGVLEKVTKHEFGRLEELCHHAQTWALNNPRSAQRVALLVDCSDEVHAEVAVDMAKPTSEDLLTWSGGAKTEGVRAKRSRKKNVDAPPPYAVDRDAVATPNILGAMAPPSSPPATSSAAVEKRGHRNHPFKPVKSAPCRSVCGSACSHSEVLHSELDNQAHSSSDPGGDVGGDVEGEFGGIVVSSNGQLCRLVSQIEAAIALDPTADMQIVDDITAAIKWYLSRRARRSPATGKL</sequence>
<accession>A0AAD6SB12</accession>
<gene>
    <name evidence="2" type="ORF">C8F04DRAFT_1270535</name>
</gene>
<comment type="caution">
    <text evidence="2">The sequence shown here is derived from an EMBL/GenBank/DDBJ whole genome shotgun (WGS) entry which is preliminary data.</text>
</comment>
<dbReference type="Proteomes" id="UP001218188">
    <property type="component" value="Unassembled WGS sequence"/>
</dbReference>